<comment type="cofactor">
    <cofactor evidence="1">
        <name>a divalent metal cation</name>
        <dbReference type="ChEBI" id="CHEBI:60240"/>
    </cofactor>
</comment>
<dbReference type="AlphaFoldDB" id="A0A8C6U6Q7"/>
<evidence type="ECO:0000259" key="3">
    <source>
        <dbReference type="Pfam" id="PF13359"/>
    </source>
</evidence>
<dbReference type="PANTHER" id="PTHR23080:SF133">
    <property type="entry name" value="SI:CH211-262I1.5-RELATED"/>
    <property type="match status" value="1"/>
</dbReference>
<organism evidence="4 5">
    <name type="scientific">Neogobius melanostomus</name>
    <name type="common">round goby</name>
    <dbReference type="NCBI Taxonomy" id="47308"/>
    <lineage>
        <taxon>Eukaryota</taxon>
        <taxon>Metazoa</taxon>
        <taxon>Chordata</taxon>
        <taxon>Craniata</taxon>
        <taxon>Vertebrata</taxon>
        <taxon>Euteleostomi</taxon>
        <taxon>Actinopterygii</taxon>
        <taxon>Neopterygii</taxon>
        <taxon>Teleostei</taxon>
        <taxon>Neoteleostei</taxon>
        <taxon>Acanthomorphata</taxon>
        <taxon>Gobiaria</taxon>
        <taxon>Gobiiformes</taxon>
        <taxon>Gobioidei</taxon>
        <taxon>Gobiidae</taxon>
        <taxon>Benthophilinae</taxon>
        <taxon>Neogobiini</taxon>
        <taxon>Neogobius</taxon>
    </lineage>
</organism>
<dbReference type="PANTHER" id="PTHR23080">
    <property type="entry name" value="THAP DOMAIN PROTEIN"/>
    <property type="match status" value="1"/>
</dbReference>
<reference evidence="4" key="2">
    <citation type="submission" date="2025-09" db="UniProtKB">
        <authorList>
            <consortium name="Ensembl"/>
        </authorList>
    </citation>
    <scope>IDENTIFICATION</scope>
</reference>
<keyword evidence="5" id="KW-1185">Reference proteome</keyword>
<reference evidence="4" key="1">
    <citation type="submission" date="2025-08" db="UniProtKB">
        <authorList>
            <consortium name="Ensembl"/>
        </authorList>
    </citation>
    <scope>IDENTIFICATION</scope>
</reference>
<feature type="domain" description="DDE Tnp4" evidence="3">
    <location>
        <begin position="112"/>
        <end position="199"/>
    </location>
</feature>
<dbReference type="Proteomes" id="UP000694523">
    <property type="component" value="Unplaced"/>
</dbReference>
<dbReference type="GO" id="GO:0046872">
    <property type="term" value="F:metal ion binding"/>
    <property type="evidence" value="ECO:0007669"/>
    <property type="project" value="UniProtKB-KW"/>
</dbReference>
<evidence type="ECO:0000256" key="2">
    <source>
        <dbReference type="ARBA" id="ARBA00022723"/>
    </source>
</evidence>
<proteinExistence type="predicted"/>
<accession>A0A8C6U6Q7</accession>
<dbReference type="InterPro" id="IPR027806">
    <property type="entry name" value="HARBI1_dom"/>
</dbReference>
<evidence type="ECO:0000313" key="5">
    <source>
        <dbReference type="Proteomes" id="UP000694523"/>
    </source>
</evidence>
<evidence type="ECO:0000256" key="1">
    <source>
        <dbReference type="ARBA" id="ARBA00001968"/>
    </source>
</evidence>
<evidence type="ECO:0000313" key="4">
    <source>
        <dbReference type="Ensembl" id="ENSNMLP00000031361.1"/>
    </source>
</evidence>
<name>A0A8C6U6Q7_9GOBI</name>
<dbReference type="Pfam" id="PF13359">
    <property type="entry name" value="DDE_Tnp_4"/>
    <property type="match status" value="1"/>
</dbReference>
<protein>
    <recommendedName>
        <fullName evidence="3">DDE Tnp4 domain-containing protein</fullName>
    </recommendedName>
</protein>
<dbReference type="Ensembl" id="ENSNMLT00000034963.1">
    <property type="protein sequence ID" value="ENSNMLP00000031361.1"/>
    <property type="gene ID" value="ENSNMLG00000019725.1"/>
</dbReference>
<sequence length="238" mass="26537">MESLATPLFLQVVKKRGMGRVWRRPCLTEESDKSRGEVARKKSTWNIAKSRAQNRAGATQEKHMELGTEQTMEQCRHTQEQNFVESLPVSCKKNQGSLPSSFQAFPNCRMVIDCTDIKIAAPSSMDLQKYTYSTYRGMHTFKVLIGVAPNAVITYCSKLYPGSVSDKSIVSNCGILEIFKSGDTILADKGFLISDMLPQGVTLNIPPFYITANLLRLKSNTPRSLLAQECMLNGQMLV</sequence>
<keyword evidence="2" id="KW-0479">Metal-binding</keyword>